<evidence type="ECO:0000313" key="2">
    <source>
        <dbReference type="WBParaSite" id="sdigi.contig581.g9094.t1"/>
    </source>
</evidence>
<sequence>MSQEESEKCGIPLNGTIQAEEHVRKPFYKLKVMGGTDAKFGQHPWAVAILLHDYPQKFSA</sequence>
<evidence type="ECO:0000313" key="1">
    <source>
        <dbReference type="Proteomes" id="UP000887581"/>
    </source>
</evidence>
<accession>A0A915Q4W9</accession>
<organism evidence="1 2">
    <name type="scientific">Setaria digitata</name>
    <dbReference type="NCBI Taxonomy" id="48799"/>
    <lineage>
        <taxon>Eukaryota</taxon>
        <taxon>Metazoa</taxon>
        <taxon>Ecdysozoa</taxon>
        <taxon>Nematoda</taxon>
        <taxon>Chromadorea</taxon>
        <taxon>Rhabditida</taxon>
        <taxon>Spirurina</taxon>
        <taxon>Spiruromorpha</taxon>
        <taxon>Filarioidea</taxon>
        <taxon>Setariidae</taxon>
        <taxon>Setaria</taxon>
    </lineage>
</organism>
<dbReference type="AlphaFoldDB" id="A0A915Q4W9"/>
<keyword evidence="1" id="KW-1185">Reference proteome</keyword>
<dbReference type="Proteomes" id="UP000887581">
    <property type="component" value="Unplaced"/>
</dbReference>
<protein>
    <submittedName>
        <fullName evidence="2">Uncharacterized protein</fullName>
    </submittedName>
</protein>
<dbReference type="WBParaSite" id="sdigi.contig581.g9094.t1">
    <property type="protein sequence ID" value="sdigi.contig581.g9094.t1"/>
    <property type="gene ID" value="sdigi.contig581.g9094"/>
</dbReference>
<proteinExistence type="predicted"/>
<reference evidence="2" key="1">
    <citation type="submission" date="2022-11" db="UniProtKB">
        <authorList>
            <consortium name="WormBaseParasite"/>
        </authorList>
    </citation>
    <scope>IDENTIFICATION</scope>
</reference>
<name>A0A915Q4W9_9BILA</name>